<dbReference type="SUPFAM" id="SSF51126">
    <property type="entry name" value="Pectin lyase-like"/>
    <property type="match status" value="1"/>
</dbReference>
<keyword evidence="3" id="KW-1185">Reference proteome</keyword>
<dbReference type="GO" id="GO:0016787">
    <property type="term" value="F:hydrolase activity"/>
    <property type="evidence" value="ECO:0007669"/>
    <property type="project" value="UniProtKB-KW"/>
</dbReference>
<evidence type="ECO:0000313" key="2">
    <source>
        <dbReference type="EMBL" id="MFC0708345.1"/>
    </source>
</evidence>
<dbReference type="InterPro" id="IPR011050">
    <property type="entry name" value="Pectin_lyase_fold/virulence"/>
</dbReference>
<sequence length="174" mass="18482">MNYNVKDFGALGDGVSDDRAAIQAAIDAAYAAGGGTVYLPAGEYRVSPTGDPGDGCLMLKDGVYLAGDGMDETVIKLVDGSDQKITGMVRSAYGEETSNFGMRDLTLDGNRDNTSGKVDGWFNGYIPGQDGADRNVTLERVEIREMSGYGFDPHEQTINLTIRDSVAHDNGLDG</sequence>
<feature type="domain" description="Rhamnogalacturonase A/B/Epimerase-like pectate lyase" evidence="1">
    <location>
        <begin position="4"/>
        <end position="155"/>
    </location>
</feature>
<dbReference type="Gene3D" id="2.160.20.10">
    <property type="entry name" value="Single-stranded right-handed beta-helix, Pectin lyase-like"/>
    <property type="match status" value="1"/>
</dbReference>
<comment type="caution">
    <text evidence="2">The sequence shown here is derived from an EMBL/GenBank/DDBJ whole genome shotgun (WGS) entry which is preliminary data.</text>
</comment>
<accession>A0ABV6SJ52</accession>
<dbReference type="Proteomes" id="UP001589891">
    <property type="component" value="Unassembled WGS sequence"/>
</dbReference>
<dbReference type="EMBL" id="JBHLSS010000007">
    <property type="protein sequence ID" value="MFC0708345.1"/>
    <property type="molecule type" value="Genomic_DNA"/>
</dbReference>
<evidence type="ECO:0000259" key="1">
    <source>
        <dbReference type="Pfam" id="PF12708"/>
    </source>
</evidence>
<reference evidence="2 3" key="1">
    <citation type="submission" date="2024-09" db="EMBL/GenBank/DDBJ databases">
        <authorList>
            <person name="Sun Q."/>
            <person name="Mori K."/>
        </authorList>
    </citation>
    <scope>NUCLEOTIDE SEQUENCE [LARGE SCALE GENOMIC DNA]</scope>
    <source>
        <strain evidence="2 3">NCAIM B.01794</strain>
    </source>
</reference>
<feature type="non-terminal residue" evidence="2">
    <location>
        <position position="174"/>
    </location>
</feature>
<dbReference type="Pfam" id="PF12708">
    <property type="entry name" value="Pect-lyase_RHGA_epim"/>
    <property type="match status" value="1"/>
</dbReference>
<protein>
    <submittedName>
        <fullName evidence="2">Glycosyl hydrolase family 28-related protein</fullName>
    </submittedName>
</protein>
<dbReference type="RefSeq" id="WP_376942225.1">
    <property type="nucleotide sequence ID" value="NZ_JBHLSS010000007.1"/>
</dbReference>
<dbReference type="InterPro" id="IPR012334">
    <property type="entry name" value="Pectin_lyas_fold"/>
</dbReference>
<organism evidence="2 3">
    <name type="scientific">Azorhizophilus paspali</name>
    <name type="common">Azotobacter paspali</name>
    <dbReference type="NCBI Taxonomy" id="69963"/>
    <lineage>
        <taxon>Bacteria</taxon>
        <taxon>Pseudomonadati</taxon>
        <taxon>Pseudomonadota</taxon>
        <taxon>Gammaproteobacteria</taxon>
        <taxon>Pseudomonadales</taxon>
        <taxon>Pseudomonadaceae</taxon>
        <taxon>Azorhizophilus</taxon>
    </lineage>
</organism>
<proteinExistence type="predicted"/>
<gene>
    <name evidence="2" type="ORF">ACFFGX_01580</name>
</gene>
<evidence type="ECO:0000313" key="3">
    <source>
        <dbReference type="Proteomes" id="UP001589891"/>
    </source>
</evidence>
<keyword evidence="2" id="KW-0378">Hydrolase</keyword>
<dbReference type="InterPro" id="IPR024535">
    <property type="entry name" value="RHGA/B-epi-like_pectate_lyase"/>
</dbReference>
<name>A0ABV6SJ52_AZOPA</name>